<dbReference type="NCBIfam" id="NF045868">
    <property type="entry name" value="MPN551_DNA_bnd"/>
    <property type="match status" value="1"/>
</dbReference>
<reference evidence="1 2" key="1">
    <citation type="journal article" date="2020" name="Int. J. Syst. Evol. Microbiol.">
        <title>Ureaplasma miroungigenitalium sp. nov. isolated from northern elephant seals (Mirounga angustirostris) and Ureaplasma zalophigenitalium sp. nov. isolated from California sea lions (Zalophus californianus).</title>
        <authorList>
            <person name="Volokhov D.V."/>
            <person name="Gulland F.M."/>
            <person name="Gao Y."/>
            <person name="Chizhikov V.E."/>
        </authorList>
    </citation>
    <scope>NUCLEOTIDE SEQUENCE [LARGE SCALE GENOMIC DNA]</scope>
    <source>
        <strain evidence="1 2">CSL7644-GEN</strain>
    </source>
</reference>
<evidence type="ECO:0008006" key="3">
    <source>
        <dbReference type="Google" id="ProtNLM"/>
    </source>
</evidence>
<keyword evidence="2" id="KW-1185">Reference proteome</keyword>
<dbReference type="Proteomes" id="UP001207252">
    <property type="component" value="Unassembled WGS sequence"/>
</dbReference>
<gene>
    <name evidence="1" type="ORF">OF365_02280</name>
</gene>
<evidence type="ECO:0000313" key="2">
    <source>
        <dbReference type="Proteomes" id="UP001207252"/>
    </source>
</evidence>
<dbReference type="InterPro" id="IPR011335">
    <property type="entry name" value="Restrct_endonuc-II-like"/>
</dbReference>
<dbReference type="Gene3D" id="3.90.320.10">
    <property type="match status" value="1"/>
</dbReference>
<accession>A0ABT3BPN5</accession>
<sequence length="281" mass="32926">MPFIKKHKQDFTLKDDRIILNKKYYEDNHKNFKKITGSRLSEILGVGEYASPVKAWCMMVGIYREEIDPMHANAGNVIERKVFDLVNANTGYHFLAYNPKDIGYDAFKENSVFGGIPDGEPINEKGEIDYSKGPMLEIKTSSIDKFLYEVIDEIPVLKKDLNNRPIVKNPNEKYLSWFNADKEIQIPVNYQLQLGLYLYLRKQTHGLFAVTFLTTEDYMNPSAYDPKTHEIFLANFQVDLKQFEQQIYIPAKQWYDDYIVNGFSPKLTQKDKKWFEVWTNK</sequence>
<dbReference type="InterPro" id="IPR011604">
    <property type="entry name" value="PDDEXK-like_dom_sf"/>
</dbReference>
<dbReference type="SUPFAM" id="SSF52980">
    <property type="entry name" value="Restriction endonuclease-like"/>
    <property type="match status" value="1"/>
</dbReference>
<proteinExistence type="predicted"/>
<evidence type="ECO:0000313" key="1">
    <source>
        <dbReference type="EMBL" id="MCV3754192.1"/>
    </source>
</evidence>
<dbReference type="RefSeq" id="WP_263817995.1">
    <property type="nucleotide sequence ID" value="NZ_JAOXHJ010000004.1"/>
</dbReference>
<protein>
    <recommendedName>
        <fullName evidence="3">YqaJ viral recombinase domain-containing protein</fullName>
    </recommendedName>
</protein>
<dbReference type="EMBL" id="JAOXHJ010000004">
    <property type="protein sequence ID" value="MCV3754192.1"/>
    <property type="molecule type" value="Genomic_DNA"/>
</dbReference>
<name>A0ABT3BPN5_9BACT</name>
<comment type="caution">
    <text evidence="1">The sequence shown here is derived from an EMBL/GenBank/DDBJ whole genome shotgun (WGS) entry which is preliminary data.</text>
</comment>
<organism evidence="1 2">
    <name type="scientific">Ureaplasma zalophigenitalium</name>
    <dbReference type="NCBI Taxonomy" id="907723"/>
    <lineage>
        <taxon>Bacteria</taxon>
        <taxon>Bacillati</taxon>
        <taxon>Mycoplasmatota</taxon>
        <taxon>Mycoplasmoidales</taxon>
        <taxon>Mycoplasmoidaceae</taxon>
        <taxon>Ureaplasma</taxon>
    </lineage>
</organism>